<name>D2R1I7_PIRSD</name>
<dbReference type="KEGG" id="psl:Psta_0277"/>
<keyword evidence="2" id="KW-1185">Reference proteome</keyword>
<gene>
    <name evidence="1" type="ordered locus">Psta_0277</name>
</gene>
<dbReference type="HOGENOM" id="CLU_2524643_0_0_0"/>
<organism evidence="1 2">
    <name type="scientific">Pirellula staleyi (strain ATCC 27377 / DSM 6068 / ICPB 4128)</name>
    <name type="common">Pirella staleyi</name>
    <dbReference type="NCBI Taxonomy" id="530564"/>
    <lineage>
        <taxon>Bacteria</taxon>
        <taxon>Pseudomonadati</taxon>
        <taxon>Planctomycetota</taxon>
        <taxon>Planctomycetia</taxon>
        <taxon>Pirellulales</taxon>
        <taxon>Pirellulaceae</taxon>
        <taxon>Pirellula</taxon>
    </lineage>
</organism>
<reference evidence="1 2" key="1">
    <citation type="journal article" date="2009" name="Stand. Genomic Sci.">
        <title>Complete genome sequence of Pirellula staleyi type strain (ATCC 27377).</title>
        <authorList>
            <person name="Clum A."/>
            <person name="Tindall B.J."/>
            <person name="Sikorski J."/>
            <person name="Ivanova N."/>
            <person name="Mavrommatis K."/>
            <person name="Lucas S."/>
            <person name="Glavina del Rio T."/>
            <person name="Nolan M."/>
            <person name="Chen F."/>
            <person name="Tice H."/>
            <person name="Pitluck S."/>
            <person name="Cheng J.F."/>
            <person name="Chertkov O."/>
            <person name="Brettin T."/>
            <person name="Han C."/>
            <person name="Detter J.C."/>
            <person name="Kuske C."/>
            <person name="Bruce D."/>
            <person name="Goodwin L."/>
            <person name="Ovchinikova G."/>
            <person name="Pati A."/>
            <person name="Mikhailova N."/>
            <person name="Chen A."/>
            <person name="Palaniappan K."/>
            <person name="Land M."/>
            <person name="Hauser L."/>
            <person name="Chang Y.J."/>
            <person name="Jeffries C.D."/>
            <person name="Chain P."/>
            <person name="Rohde M."/>
            <person name="Goker M."/>
            <person name="Bristow J."/>
            <person name="Eisen J.A."/>
            <person name="Markowitz V."/>
            <person name="Hugenholtz P."/>
            <person name="Kyrpides N.C."/>
            <person name="Klenk H.P."/>
            <person name="Lapidus A."/>
        </authorList>
    </citation>
    <scope>NUCLEOTIDE SEQUENCE [LARGE SCALE GENOMIC DNA]</scope>
    <source>
        <strain evidence="2">ATCC 27377 / DSM 6068 / ICPB 4128</strain>
    </source>
</reference>
<accession>D2R1I7</accession>
<evidence type="ECO:0000313" key="1">
    <source>
        <dbReference type="EMBL" id="ADB14972.1"/>
    </source>
</evidence>
<protein>
    <submittedName>
        <fullName evidence="1">Uncharacterized protein</fullName>
    </submittedName>
</protein>
<evidence type="ECO:0000313" key="2">
    <source>
        <dbReference type="Proteomes" id="UP000001887"/>
    </source>
</evidence>
<dbReference type="AlphaFoldDB" id="D2R1I7"/>
<sequence>MASTSTKASSCSLIRKTKAITMSFHHCYLVIVLASRLNQWRPPRNAGGLKTKQHSFENEKAPLQEVCCEQRLGGMICSYSRKTA</sequence>
<proteinExistence type="predicted"/>
<dbReference type="EMBL" id="CP001848">
    <property type="protein sequence ID" value="ADB14972.1"/>
    <property type="molecule type" value="Genomic_DNA"/>
</dbReference>
<dbReference type="Proteomes" id="UP000001887">
    <property type="component" value="Chromosome"/>
</dbReference>